<dbReference type="EMBL" id="BARU01006192">
    <property type="protein sequence ID" value="GAH45885.1"/>
    <property type="molecule type" value="Genomic_DNA"/>
</dbReference>
<sequence>MKNVIVSLTPEAIPGEIVQYIRNDDFTVFLDGDSDLDQIRLHCDPVTVIKAVAIRRAQQIACNYARKYKPEVSEQFQVTSLSKRFLK</sequence>
<name>X1GM08_9ZZZZ</name>
<gene>
    <name evidence="1" type="ORF">S03H2_12155</name>
</gene>
<accession>X1GM08</accession>
<organism evidence="1">
    <name type="scientific">marine sediment metagenome</name>
    <dbReference type="NCBI Taxonomy" id="412755"/>
    <lineage>
        <taxon>unclassified sequences</taxon>
        <taxon>metagenomes</taxon>
        <taxon>ecological metagenomes</taxon>
    </lineage>
</organism>
<reference evidence="1" key="1">
    <citation type="journal article" date="2014" name="Front. Microbiol.">
        <title>High frequency of phylogenetically diverse reductive dehalogenase-homologous genes in deep subseafloor sedimentary metagenomes.</title>
        <authorList>
            <person name="Kawai M."/>
            <person name="Futagami T."/>
            <person name="Toyoda A."/>
            <person name="Takaki Y."/>
            <person name="Nishi S."/>
            <person name="Hori S."/>
            <person name="Arai W."/>
            <person name="Tsubouchi T."/>
            <person name="Morono Y."/>
            <person name="Uchiyama I."/>
            <person name="Ito T."/>
            <person name="Fujiyama A."/>
            <person name="Inagaki F."/>
            <person name="Takami H."/>
        </authorList>
    </citation>
    <scope>NUCLEOTIDE SEQUENCE</scope>
    <source>
        <strain evidence="1">Expedition CK06-06</strain>
    </source>
</reference>
<proteinExistence type="predicted"/>
<dbReference type="AlphaFoldDB" id="X1GM08"/>
<protein>
    <submittedName>
        <fullName evidence="1">Uncharacterized protein</fullName>
    </submittedName>
</protein>
<comment type="caution">
    <text evidence="1">The sequence shown here is derived from an EMBL/GenBank/DDBJ whole genome shotgun (WGS) entry which is preliminary data.</text>
</comment>
<evidence type="ECO:0000313" key="1">
    <source>
        <dbReference type="EMBL" id="GAH45885.1"/>
    </source>
</evidence>